<name>A0ABS8IMG6_9NOSO</name>
<dbReference type="PANTHER" id="PTHR47893:SF1">
    <property type="entry name" value="REGULATORY PROTEIN PCHR"/>
    <property type="match status" value="1"/>
</dbReference>
<dbReference type="Pfam" id="PF12833">
    <property type="entry name" value="HTH_18"/>
    <property type="match status" value="1"/>
</dbReference>
<accession>A0ABS8IMG6</accession>
<reference evidence="5 6" key="1">
    <citation type="journal article" date="2021" name="Microorganisms">
        <title>Genome Evolution of Filamentous Cyanobacterium Nostoc Species: From Facultative Symbiosis to Free Living.</title>
        <authorList>
            <person name="Huo D."/>
            <person name="Li H."/>
            <person name="Cai F."/>
            <person name="Guo X."/>
            <person name="Qiao Z."/>
            <person name="Wang W."/>
            <person name="Yu G."/>
            <person name="Li R."/>
        </authorList>
    </citation>
    <scope>NUCLEOTIDE SEQUENCE [LARGE SCALE GENOMIC DNA]</scope>
    <source>
        <strain evidence="5 6">CHAB 5714</strain>
    </source>
</reference>
<dbReference type="EMBL" id="JAIVFQ010000172">
    <property type="protein sequence ID" value="MCC5604921.1"/>
    <property type="molecule type" value="Genomic_DNA"/>
</dbReference>
<organism evidence="5 6">
    <name type="scientific">Nostoc favosum CHAB5714</name>
    <dbReference type="NCBI Taxonomy" id="2780399"/>
    <lineage>
        <taxon>Bacteria</taxon>
        <taxon>Bacillati</taxon>
        <taxon>Cyanobacteriota</taxon>
        <taxon>Cyanophyceae</taxon>
        <taxon>Nostocales</taxon>
        <taxon>Nostocaceae</taxon>
        <taxon>Nostoc</taxon>
        <taxon>Nostoc favosum</taxon>
    </lineage>
</organism>
<keyword evidence="6" id="KW-1185">Reference proteome</keyword>
<dbReference type="InterPro" id="IPR018060">
    <property type="entry name" value="HTH_AraC"/>
</dbReference>
<feature type="domain" description="HTH araC/xylS-type" evidence="4">
    <location>
        <begin position="251"/>
        <end position="348"/>
    </location>
</feature>
<dbReference type="PROSITE" id="PS01124">
    <property type="entry name" value="HTH_ARAC_FAMILY_2"/>
    <property type="match status" value="1"/>
</dbReference>
<dbReference type="InterPro" id="IPR018062">
    <property type="entry name" value="HTH_AraC-typ_CS"/>
</dbReference>
<keyword evidence="2" id="KW-0238">DNA-binding</keyword>
<dbReference type="PRINTS" id="PR00032">
    <property type="entry name" value="HTHARAC"/>
</dbReference>
<dbReference type="Proteomes" id="UP001199525">
    <property type="component" value="Unassembled WGS sequence"/>
</dbReference>
<evidence type="ECO:0000256" key="3">
    <source>
        <dbReference type="ARBA" id="ARBA00023163"/>
    </source>
</evidence>
<keyword evidence="1" id="KW-0805">Transcription regulation</keyword>
<dbReference type="InterPro" id="IPR009057">
    <property type="entry name" value="Homeodomain-like_sf"/>
</dbReference>
<dbReference type="SMART" id="SM00342">
    <property type="entry name" value="HTH_ARAC"/>
    <property type="match status" value="1"/>
</dbReference>
<dbReference type="Gene3D" id="1.10.10.60">
    <property type="entry name" value="Homeodomain-like"/>
    <property type="match status" value="2"/>
</dbReference>
<dbReference type="RefSeq" id="WP_229491097.1">
    <property type="nucleotide sequence ID" value="NZ_JAIVFQ010000172.1"/>
</dbReference>
<dbReference type="PANTHER" id="PTHR47893">
    <property type="entry name" value="REGULATORY PROTEIN PCHR"/>
    <property type="match status" value="1"/>
</dbReference>
<evidence type="ECO:0000313" key="5">
    <source>
        <dbReference type="EMBL" id="MCC5604921.1"/>
    </source>
</evidence>
<evidence type="ECO:0000259" key="4">
    <source>
        <dbReference type="PROSITE" id="PS01124"/>
    </source>
</evidence>
<gene>
    <name evidence="5" type="ORF">LC586_38775</name>
</gene>
<keyword evidence="3" id="KW-0804">Transcription</keyword>
<protein>
    <submittedName>
        <fullName evidence="5">AraC family transcriptional regulator</fullName>
    </submittedName>
</protein>
<dbReference type="PROSITE" id="PS00041">
    <property type="entry name" value="HTH_ARAC_FAMILY_1"/>
    <property type="match status" value="1"/>
</dbReference>
<comment type="caution">
    <text evidence="5">The sequence shown here is derived from an EMBL/GenBank/DDBJ whole genome shotgun (WGS) entry which is preliminary data.</text>
</comment>
<sequence length="348" mass="40127">MIFRCPAKIEAVLLDTARTIVQTEYDALWQEAEECGEVPWQENDFERQQTIPKQLGQGELRIIDLYPGLSIQIATYHFWRPVRLDYHCIGGEVLLSNFYLAGDRHIINPGIQFEEDRAETTGETCLCYIKEARSIEYFPAEQTLKSVGIHVDLERLRSFGMTWDNAPFPLRTLIEGKSAQSFHQTLNQSTPAMQQALQQILNCPYQGVFKRMYLESKVLELLVLQFEQLQGKQKTSSANLNFRSADIERLHLAKAILQQELEHPPTLIDLARLVGLNDFKLKQGFRHLFGTTVFGYLQSCRMERARQLLSDRSFSIAEVAQRVGYASPSQFCHAFKRHFGMTPSNYRR</sequence>
<evidence type="ECO:0000313" key="6">
    <source>
        <dbReference type="Proteomes" id="UP001199525"/>
    </source>
</evidence>
<evidence type="ECO:0000256" key="1">
    <source>
        <dbReference type="ARBA" id="ARBA00023015"/>
    </source>
</evidence>
<evidence type="ECO:0000256" key="2">
    <source>
        <dbReference type="ARBA" id="ARBA00023125"/>
    </source>
</evidence>
<proteinExistence type="predicted"/>
<dbReference type="InterPro" id="IPR053142">
    <property type="entry name" value="PchR_regulatory_protein"/>
</dbReference>
<dbReference type="InterPro" id="IPR020449">
    <property type="entry name" value="Tscrpt_reg_AraC-type_HTH"/>
</dbReference>
<dbReference type="SUPFAM" id="SSF46689">
    <property type="entry name" value="Homeodomain-like"/>
    <property type="match status" value="2"/>
</dbReference>